<feature type="compositionally biased region" description="Basic and acidic residues" evidence="1">
    <location>
        <begin position="1"/>
        <end position="15"/>
    </location>
</feature>
<sequence>MHGHDTKEEELRAFYEDPFEGTRNTSKGGRFNENVKSIDKFSCGGPRERARRAGDAQTADLPADFHRTALIYAPYNNSRAEKFMWRFADRPSRLRPARRRAHTRTHVTANG</sequence>
<gene>
    <name evidence="2" type="ORF">EVAR_11486_1</name>
</gene>
<evidence type="ECO:0000313" key="2">
    <source>
        <dbReference type="EMBL" id="GBP19165.1"/>
    </source>
</evidence>
<dbReference type="Proteomes" id="UP000299102">
    <property type="component" value="Unassembled WGS sequence"/>
</dbReference>
<evidence type="ECO:0000256" key="1">
    <source>
        <dbReference type="SAM" id="MobiDB-lite"/>
    </source>
</evidence>
<reference evidence="2 3" key="1">
    <citation type="journal article" date="2019" name="Commun. Biol.">
        <title>The bagworm genome reveals a unique fibroin gene that provides high tensile strength.</title>
        <authorList>
            <person name="Kono N."/>
            <person name="Nakamura H."/>
            <person name="Ohtoshi R."/>
            <person name="Tomita M."/>
            <person name="Numata K."/>
            <person name="Arakawa K."/>
        </authorList>
    </citation>
    <scope>NUCLEOTIDE SEQUENCE [LARGE SCALE GENOMIC DNA]</scope>
</reference>
<keyword evidence="3" id="KW-1185">Reference proteome</keyword>
<feature type="region of interest" description="Disordered" evidence="1">
    <location>
        <begin position="1"/>
        <end position="31"/>
    </location>
</feature>
<accession>A0A4C1TYN3</accession>
<evidence type="ECO:0000313" key="3">
    <source>
        <dbReference type="Proteomes" id="UP000299102"/>
    </source>
</evidence>
<dbReference type="EMBL" id="BGZK01000105">
    <property type="protein sequence ID" value="GBP19165.1"/>
    <property type="molecule type" value="Genomic_DNA"/>
</dbReference>
<dbReference type="AlphaFoldDB" id="A0A4C1TYN3"/>
<proteinExistence type="predicted"/>
<comment type="caution">
    <text evidence="2">The sequence shown here is derived from an EMBL/GenBank/DDBJ whole genome shotgun (WGS) entry which is preliminary data.</text>
</comment>
<organism evidence="2 3">
    <name type="scientific">Eumeta variegata</name>
    <name type="common">Bagworm moth</name>
    <name type="synonym">Eumeta japonica</name>
    <dbReference type="NCBI Taxonomy" id="151549"/>
    <lineage>
        <taxon>Eukaryota</taxon>
        <taxon>Metazoa</taxon>
        <taxon>Ecdysozoa</taxon>
        <taxon>Arthropoda</taxon>
        <taxon>Hexapoda</taxon>
        <taxon>Insecta</taxon>
        <taxon>Pterygota</taxon>
        <taxon>Neoptera</taxon>
        <taxon>Endopterygota</taxon>
        <taxon>Lepidoptera</taxon>
        <taxon>Glossata</taxon>
        <taxon>Ditrysia</taxon>
        <taxon>Tineoidea</taxon>
        <taxon>Psychidae</taxon>
        <taxon>Oiketicinae</taxon>
        <taxon>Eumeta</taxon>
    </lineage>
</organism>
<protein>
    <submittedName>
        <fullName evidence="2">Uncharacterized protein</fullName>
    </submittedName>
</protein>
<name>A0A4C1TYN3_EUMVA</name>